<dbReference type="KEGG" id="doe:DENOEST_0316"/>
<dbReference type="NCBIfam" id="TIGR00229">
    <property type="entry name" value="sensory_box"/>
    <property type="match status" value="1"/>
</dbReference>
<accession>A0A6S6Y4F0</accession>
<dbReference type="FunFam" id="3.20.20.450:FF:000001">
    <property type="entry name" value="Cyclic di-GMP phosphodiesterase yahA"/>
    <property type="match status" value="1"/>
</dbReference>
<dbReference type="PROSITE" id="PS50112">
    <property type="entry name" value="PAS"/>
    <property type="match status" value="1"/>
</dbReference>
<dbReference type="GO" id="GO:0071732">
    <property type="term" value="P:cellular response to nitric oxide"/>
    <property type="evidence" value="ECO:0007669"/>
    <property type="project" value="UniProtKB-ARBA"/>
</dbReference>
<dbReference type="Pfam" id="PF08448">
    <property type="entry name" value="PAS_4"/>
    <property type="match status" value="1"/>
</dbReference>
<dbReference type="Pfam" id="PF00990">
    <property type="entry name" value="GGDEF"/>
    <property type="match status" value="1"/>
</dbReference>
<dbReference type="Pfam" id="PF00497">
    <property type="entry name" value="SBP_bac_3"/>
    <property type="match status" value="1"/>
</dbReference>
<dbReference type="Gene3D" id="3.20.20.450">
    <property type="entry name" value="EAL domain"/>
    <property type="match status" value="1"/>
</dbReference>
<dbReference type="Gene3D" id="3.30.450.20">
    <property type="entry name" value="PAS domain"/>
    <property type="match status" value="1"/>
</dbReference>
<keyword evidence="9" id="KW-1185">Reference proteome</keyword>
<dbReference type="SUPFAM" id="SSF53850">
    <property type="entry name" value="Periplasmic binding protein-like II"/>
    <property type="match status" value="1"/>
</dbReference>
<keyword evidence="2" id="KW-1133">Transmembrane helix</keyword>
<dbReference type="NCBIfam" id="TIGR00254">
    <property type="entry name" value="GGDEF"/>
    <property type="match status" value="1"/>
</dbReference>
<dbReference type="InterPro" id="IPR043128">
    <property type="entry name" value="Rev_trsase/Diguanyl_cyclase"/>
</dbReference>
<feature type="domain" description="PAS" evidence="4">
    <location>
        <begin position="309"/>
        <end position="379"/>
    </location>
</feature>
<dbReference type="InterPro" id="IPR029787">
    <property type="entry name" value="Nucleotide_cyclase"/>
</dbReference>
<keyword evidence="2" id="KW-0472">Membrane</keyword>
<dbReference type="PANTHER" id="PTHR44757">
    <property type="entry name" value="DIGUANYLATE CYCLASE DGCP"/>
    <property type="match status" value="1"/>
</dbReference>
<dbReference type="SMART" id="SM00052">
    <property type="entry name" value="EAL"/>
    <property type="match status" value="1"/>
</dbReference>
<evidence type="ECO:0000259" key="7">
    <source>
        <dbReference type="PROSITE" id="PS50887"/>
    </source>
</evidence>
<keyword evidence="3" id="KW-0732">Signal</keyword>
<feature type="signal peptide" evidence="3">
    <location>
        <begin position="1"/>
        <end position="21"/>
    </location>
</feature>
<dbReference type="InterPro" id="IPR052155">
    <property type="entry name" value="Biofilm_reg_signaling"/>
</dbReference>
<dbReference type="InterPro" id="IPR013656">
    <property type="entry name" value="PAS_4"/>
</dbReference>
<feature type="chain" id="PRO_5027576041" evidence="3">
    <location>
        <begin position="22"/>
        <end position="871"/>
    </location>
</feature>
<gene>
    <name evidence="8" type="primary">cph2</name>
    <name evidence="8" type="ORF">DENOEST_0316</name>
</gene>
<evidence type="ECO:0000259" key="6">
    <source>
        <dbReference type="PROSITE" id="PS50883"/>
    </source>
</evidence>
<dbReference type="CDD" id="cd01948">
    <property type="entry name" value="EAL"/>
    <property type="match status" value="1"/>
</dbReference>
<dbReference type="SUPFAM" id="SSF141868">
    <property type="entry name" value="EAL domain-like"/>
    <property type="match status" value="1"/>
</dbReference>
<name>A0A6S6Y4F0_9PROT</name>
<dbReference type="InterPro" id="IPR001633">
    <property type="entry name" value="EAL_dom"/>
</dbReference>
<dbReference type="CDD" id="cd13706">
    <property type="entry name" value="PBP2_HisK_like_1"/>
    <property type="match status" value="1"/>
</dbReference>
<dbReference type="PANTHER" id="PTHR44757:SF2">
    <property type="entry name" value="BIOFILM ARCHITECTURE MAINTENANCE PROTEIN MBAA"/>
    <property type="match status" value="1"/>
</dbReference>
<evidence type="ECO:0000256" key="3">
    <source>
        <dbReference type="SAM" id="SignalP"/>
    </source>
</evidence>
<dbReference type="InterPro" id="IPR000700">
    <property type="entry name" value="PAS-assoc_C"/>
</dbReference>
<dbReference type="InterPro" id="IPR035919">
    <property type="entry name" value="EAL_sf"/>
</dbReference>
<comment type="catalytic activity">
    <reaction evidence="1">
        <text>3',3'-c-di-GMP + H2O = 5'-phosphoguanylyl(3'-&gt;5')guanosine + H(+)</text>
        <dbReference type="Rhea" id="RHEA:24902"/>
        <dbReference type="ChEBI" id="CHEBI:15377"/>
        <dbReference type="ChEBI" id="CHEBI:15378"/>
        <dbReference type="ChEBI" id="CHEBI:58754"/>
        <dbReference type="ChEBI" id="CHEBI:58805"/>
        <dbReference type="EC" id="3.1.4.52"/>
    </reaction>
    <physiologicalReaction direction="left-to-right" evidence="1">
        <dbReference type="Rhea" id="RHEA:24903"/>
    </physiologicalReaction>
</comment>
<dbReference type="SMART" id="SM00267">
    <property type="entry name" value="GGDEF"/>
    <property type="match status" value="1"/>
</dbReference>
<dbReference type="InterPro" id="IPR001638">
    <property type="entry name" value="Solute-binding_3/MltF_N"/>
</dbReference>
<dbReference type="Gene3D" id="3.30.70.270">
    <property type="match status" value="1"/>
</dbReference>
<keyword evidence="2" id="KW-0812">Transmembrane</keyword>
<dbReference type="InterPro" id="IPR035965">
    <property type="entry name" value="PAS-like_dom_sf"/>
</dbReference>
<dbReference type="SUPFAM" id="SSF55073">
    <property type="entry name" value="Nucleotide cyclase"/>
    <property type="match status" value="1"/>
</dbReference>
<evidence type="ECO:0000259" key="4">
    <source>
        <dbReference type="PROSITE" id="PS50112"/>
    </source>
</evidence>
<dbReference type="Proteomes" id="UP000515733">
    <property type="component" value="Chromosome"/>
</dbReference>
<proteinExistence type="predicted"/>
<organism evidence="8 9">
    <name type="scientific">Denitratisoma oestradiolicum</name>
    <dbReference type="NCBI Taxonomy" id="311182"/>
    <lineage>
        <taxon>Bacteria</taxon>
        <taxon>Pseudomonadati</taxon>
        <taxon>Pseudomonadota</taxon>
        <taxon>Betaproteobacteria</taxon>
        <taxon>Nitrosomonadales</taxon>
        <taxon>Sterolibacteriaceae</taxon>
        <taxon>Denitratisoma</taxon>
    </lineage>
</organism>
<dbReference type="SUPFAM" id="SSF55785">
    <property type="entry name" value="PYP-like sensor domain (PAS domain)"/>
    <property type="match status" value="1"/>
</dbReference>
<dbReference type="SMART" id="SM00091">
    <property type="entry name" value="PAS"/>
    <property type="match status" value="1"/>
</dbReference>
<evidence type="ECO:0000313" key="8">
    <source>
        <dbReference type="EMBL" id="CAB1367488.1"/>
    </source>
</evidence>
<feature type="domain" description="PAC" evidence="5">
    <location>
        <begin position="380"/>
        <end position="433"/>
    </location>
</feature>
<dbReference type="PROSITE" id="PS50887">
    <property type="entry name" value="GGDEF"/>
    <property type="match status" value="1"/>
</dbReference>
<dbReference type="Gene3D" id="3.40.190.10">
    <property type="entry name" value="Periplasmic binding protein-like II"/>
    <property type="match status" value="2"/>
</dbReference>
<evidence type="ECO:0000259" key="5">
    <source>
        <dbReference type="PROSITE" id="PS50113"/>
    </source>
</evidence>
<feature type="transmembrane region" description="Helical" evidence="2">
    <location>
        <begin position="259"/>
        <end position="279"/>
    </location>
</feature>
<dbReference type="InterPro" id="IPR000014">
    <property type="entry name" value="PAS"/>
</dbReference>
<evidence type="ECO:0000313" key="9">
    <source>
        <dbReference type="Proteomes" id="UP000515733"/>
    </source>
</evidence>
<dbReference type="SMART" id="SM00062">
    <property type="entry name" value="PBPb"/>
    <property type="match status" value="1"/>
</dbReference>
<dbReference type="EMBL" id="LR778301">
    <property type="protein sequence ID" value="CAB1367488.1"/>
    <property type="molecule type" value="Genomic_DNA"/>
</dbReference>
<sequence>MRLIAGIATMLALFMPRPGWAEESPPSASIRVVMDDNYPPYAFRDEEGRLQGILPDLWALWETRSRIKVRIQAMDWAKAQQVMRAGRADVIDTMFENEQRRQFYDFSSPYATIEVPIFFHHSISGIVGPDSLKGFTIGVKDGDACIDRLLEYGIVNFRRFPNYDTLIRAAAGHEVRVMCIDKPPALYLLYRFGLEKEFRYSNPLYSGAFHRAVRKGNGGMLQLVEEGFARISTAERKAVEDKWLGAALSSHSRQAFTRYATVFLTVTGLLALILVLWNWQLRRRVAVKTQELTCALASLGEAKSQTEQTRDHLEATLEAIPDLLFELDGEGRYLDYRARDPGLLAAPAEQLLGRTVSEMLPGPAAQVVLDALREAGETGTSHGAQLLLPLAGGDAWFELSVARKKSAPGERGRYIVLSRDITERKQAEADIERLAFFDSLTQLPNRNQLHERLRQALAASMRRGGHGALLFIDLDDFKTLNDTRGHRAGDLLLLEAAQRLQSCVRTEDFVARLGGDEFVVMLESLSADAEEAALQAETVGEKILALTRLPYWIEQHEQHSTASLGITLFSGQGHTADELLKRADAAMYRAKTAGRNTMRFFDPGLQASLEARTLLEAALRRALPEGQLLLHYQAQVNAMGQVVGAEALLRWQHPTRGMVSPMQFISLAEESGLIIPIGGWVLETACAQLNQWEKMPVARGLKLSVNVSARQFRQADFVPQVSEILQRMGTNPALLKIELTESLVLDDVTGTIEKMHALKAMGVRCSMDDFGTGYSSLSYLKRLPLDQLKIDRSFVRDIATDEGDAVIVQTIIGMAHNLGLDVIAEGVETEAQQEFLVRHGCTVFQGFLFSRPLPVAEFESMLENRTSSRCG</sequence>
<dbReference type="GO" id="GO:0071111">
    <property type="term" value="F:cyclic-guanylate-specific phosphodiesterase activity"/>
    <property type="evidence" value="ECO:0007669"/>
    <property type="project" value="UniProtKB-EC"/>
</dbReference>
<reference evidence="8 9" key="1">
    <citation type="submission" date="2020-03" db="EMBL/GenBank/DDBJ databases">
        <authorList>
            <consortium name="Genoscope - CEA"/>
            <person name="William W."/>
        </authorList>
    </citation>
    <scope>NUCLEOTIDE SEQUENCE [LARGE SCALE GENOMIC DNA]</scope>
    <source>
        <strain evidence="9">DSM 16959</strain>
    </source>
</reference>
<dbReference type="CDD" id="cd01949">
    <property type="entry name" value="GGDEF"/>
    <property type="match status" value="1"/>
</dbReference>
<dbReference type="PROSITE" id="PS50113">
    <property type="entry name" value="PAC"/>
    <property type="match status" value="1"/>
</dbReference>
<feature type="domain" description="GGDEF" evidence="7">
    <location>
        <begin position="465"/>
        <end position="603"/>
    </location>
</feature>
<dbReference type="Pfam" id="PF00563">
    <property type="entry name" value="EAL"/>
    <property type="match status" value="1"/>
</dbReference>
<evidence type="ECO:0000256" key="2">
    <source>
        <dbReference type="SAM" id="Phobius"/>
    </source>
</evidence>
<dbReference type="CDD" id="cd00130">
    <property type="entry name" value="PAS"/>
    <property type="match status" value="1"/>
</dbReference>
<dbReference type="AlphaFoldDB" id="A0A6S6Y4F0"/>
<evidence type="ECO:0000256" key="1">
    <source>
        <dbReference type="ARBA" id="ARBA00051114"/>
    </source>
</evidence>
<dbReference type="FunFam" id="3.30.70.270:FF:000001">
    <property type="entry name" value="Diguanylate cyclase domain protein"/>
    <property type="match status" value="1"/>
</dbReference>
<protein>
    <submittedName>
        <fullName evidence="8">Phytochrome-like protein cph2</fullName>
    </submittedName>
</protein>
<feature type="domain" description="EAL" evidence="6">
    <location>
        <begin position="612"/>
        <end position="866"/>
    </location>
</feature>
<dbReference type="InterPro" id="IPR000160">
    <property type="entry name" value="GGDEF_dom"/>
</dbReference>
<dbReference type="PROSITE" id="PS50883">
    <property type="entry name" value="EAL"/>
    <property type="match status" value="1"/>
</dbReference>